<dbReference type="GO" id="GO:0016874">
    <property type="term" value="F:ligase activity"/>
    <property type="evidence" value="ECO:0007669"/>
    <property type="project" value="UniProtKB-KW"/>
</dbReference>
<feature type="domain" description="AMP-binding enzyme C-terminal" evidence="4">
    <location>
        <begin position="399"/>
        <end position="472"/>
    </location>
</feature>
<accession>A0ABY6CR92</accession>
<dbReference type="InterPro" id="IPR042099">
    <property type="entry name" value="ANL_N_sf"/>
</dbReference>
<dbReference type="EMBL" id="CP106679">
    <property type="protein sequence ID" value="UXP33041.1"/>
    <property type="molecule type" value="Genomic_DNA"/>
</dbReference>
<comment type="similarity">
    <text evidence="1">Belongs to the ATP-dependent AMP-binding enzyme family.</text>
</comment>
<proteinExistence type="inferred from homology"/>
<gene>
    <name evidence="5" type="ORF">N6H18_03600</name>
</gene>
<dbReference type="PANTHER" id="PTHR43201:SF5">
    <property type="entry name" value="MEDIUM-CHAIN ACYL-COA LIGASE ACSF2, MITOCHONDRIAL"/>
    <property type="match status" value="1"/>
</dbReference>
<keyword evidence="2 5" id="KW-0436">Ligase</keyword>
<evidence type="ECO:0000256" key="1">
    <source>
        <dbReference type="ARBA" id="ARBA00006432"/>
    </source>
</evidence>
<reference evidence="5" key="1">
    <citation type="submission" date="2022-09" db="EMBL/GenBank/DDBJ databases">
        <title>Comparative genomics and taxonomic characterization of three novel marine species of genus Reichenbachiella exhibiting antioxidant and polysaccharide degradation activities.</title>
        <authorList>
            <person name="Muhammad N."/>
            <person name="Lee Y.-J."/>
            <person name="Ko J."/>
            <person name="Kim S.-G."/>
        </authorList>
    </citation>
    <scope>NUCLEOTIDE SEQUENCE</scope>
    <source>
        <strain evidence="5">BKB1-1</strain>
    </source>
</reference>
<dbReference type="RefSeq" id="WP_262310472.1">
    <property type="nucleotide sequence ID" value="NZ_CP106679.1"/>
</dbReference>
<evidence type="ECO:0000256" key="2">
    <source>
        <dbReference type="ARBA" id="ARBA00022598"/>
    </source>
</evidence>
<dbReference type="InterPro" id="IPR000873">
    <property type="entry name" value="AMP-dep_synth/lig_dom"/>
</dbReference>
<dbReference type="Proteomes" id="UP001065174">
    <property type="component" value="Chromosome"/>
</dbReference>
<name>A0ABY6CR92_9BACT</name>
<sequence length="477" mass="52883">MYHIYQSLIASADQYPDQIAIIDERGELTYGNLLTQVNALKNNLTKQNIGTGMTVGILTANNRDFVICMYAALASGAVVMPIFHQQKPQEIVKATEEAGLHVIISDRVERLQILDERAFSVGEKEVYYFARLNRTVEENLVQHFPNPAFIRFTSGTTGEAKGVVVSHEAVLERIQAANEALQITPEDRILWVFPMAYHFMVSIVLYLANAATIVINNDFMAEEIIRSIVTHQVTFFYCSPMHLKLLTTYESARPMPSLQRVVSTTTGVSAAVCTAFQEKYQLPVHQAFGIIEIGLPIVNKANAALYPDAVGLPLSAYEVKILDESGHELPPNSIGRLGIKGPGMFSGYLKSPRSKEELLESGFFMTGDLAVMDDSGIVTIKGRDKDVIIVHGNKAFPTEIEQVINTYPEIKMSRAFGQAHPLLGEIVVAEVIAAVPIESEKLIAHCRKQLSSFKVPQRIMQVERIEMTGSGKIKRVF</sequence>
<dbReference type="Pfam" id="PF00501">
    <property type="entry name" value="AMP-binding"/>
    <property type="match status" value="1"/>
</dbReference>
<feature type="domain" description="AMP-dependent synthetase/ligase" evidence="3">
    <location>
        <begin position="11"/>
        <end position="349"/>
    </location>
</feature>
<dbReference type="InterPro" id="IPR045851">
    <property type="entry name" value="AMP-bd_C_sf"/>
</dbReference>
<evidence type="ECO:0000313" key="5">
    <source>
        <dbReference type="EMBL" id="UXP33041.1"/>
    </source>
</evidence>
<dbReference type="Gene3D" id="3.40.50.12780">
    <property type="entry name" value="N-terminal domain of ligase-like"/>
    <property type="match status" value="1"/>
</dbReference>
<dbReference type="InterPro" id="IPR025110">
    <property type="entry name" value="AMP-bd_C"/>
</dbReference>
<protein>
    <submittedName>
        <fullName evidence="5">Acyl--CoA ligase</fullName>
    </submittedName>
</protein>
<keyword evidence="6" id="KW-1185">Reference proteome</keyword>
<evidence type="ECO:0000259" key="3">
    <source>
        <dbReference type="Pfam" id="PF00501"/>
    </source>
</evidence>
<organism evidence="5 6">
    <name type="scientific">Reichenbachiella agarivorans</name>
    <dbReference type="NCBI Taxonomy" id="2979464"/>
    <lineage>
        <taxon>Bacteria</taxon>
        <taxon>Pseudomonadati</taxon>
        <taxon>Bacteroidota</taxon>
        <taxon>Cytophagia</taxon>
        <taxon>Cytophagales</taxon>
        <taxon>Reichenbachiellaceae</taxon>
        <taxon>Reichenbachiella</taxon>
    </lineage>
</organism>
<dbReference type="PROSITE" id="PS00455">
    <property type="entry name" value="AMP_BINDING"/>
    <property type="match status" value="1"/>
</dbReference>
<evidence type="ECO:0000259" key="4">
    <source>
        <dbReference type="Pfam" id="PF13193"/>
    </source>
</evidence>
<dbReference type="Gene3D" id="3.30.300.30">
    <property type="match status" value="1"/>
</dbReference>
<evidence type="ECO:0000313" key="6">
    <source>
        <dbReference type="Proteomes" id="UP001065174"/>
    </source>
</evidence>
<dbReference type="SUPFAM" id="SSF56801">
    <property type="entry name" value="Acetyl-CoA synthetase-like"/>
    <property type="match status" value="1"/>
</dbReference>
<dbReference type="Pfam" id="PF13193">
    <property type="entry name" value="AMP-binding_C"/>
    <property type="match status" value="1"/>
</dbReference>
<dbReference type="PANTHER" id="PTHR43201">
    <property type="entry name" value="ACYL-COA SYNTHETASE"/>
    <property type="match status" value="1"/>
</dbReference>
<dbReference type="InterPro" id="IPR020845">
    <property type="entry name" value="AMP-binding_CS"/>
</dbReference>